<keyword evidence="5" id="KW-1185">Reference proteome</keyword>
<gene>
    <name evidence="4" type="ORF">TSAR_012434</name>
</gene>
<evidence type="ECO:0000256" key="2">
    <source>
        <dbReference type="SAM" id="Coils"/>
    </source>
</evidence>
<evidence type="ECO:0000313" key="5">
    <source>
        <dbReference type="Proteomes" id="UP000215335"/>
    </source>
</evidence>
<organism evidence="4 5">
    <name type="scientific">Trichomalopsis sarcophagae</name>
    <dbReference type="NCBI Taxonomy" id="543379"/>
    <lineage>
        <taxon>Eukaryota</taxon>
        <taxon>Metazoa</taxon>
        <taxon>Ecdysozoa</taxon>
        <taxon>Arthropoda</taxon>
        <taxon>Hexapoda</taxon>
        <taxon>Insecta</taxon>
        <taxon>Pterygota</taxon>
        <taxon>Neoptera</taxon>
        <taxon>Endopterygota</taxon>
        <taxon>Hymenoptera</taxon>
        <taxon>Apocrita</taxon>
        <taxon>Proctotrupomorpha</taxon>
        <taxon>Chalcidoidea</taxon>
        <taxon>Pteromalidae</taxon>
        <taxon>Pteromalinae</taxon>
        <taxon>Trichomalopsis</taxon>
    </lineage>
</organism>
<dbReference type="Proteomes" id="UP000215335">
    <property type="component" value="Unassembled WGS sequence"/>
</dbReference>
<evidence type="ECO:0000313" key="4">
    <source>
        <dbReference type="EMBL" id="OXU24614.1"/>
    </source>
</evidence>
<dbReference type="InterPro" id="IPR009057">
    <property type="entry name" value="Homeodomain-like_sf"/>
</dbReference>
<accession>A0A232F1M2</accession>
<comment type="subcellular location">
    <subcellularLocation>
        <location evidence="1">Nucleus</location>
    </subcellularLocation>
</comment>
<evidence type="ECO:0008006" key="6">
    <source>
        <dbReference type="Google" id="ProtNLM"/>
    </source>
</evidence>
<dbReference type="AlphaFoldDB" id="A0A232F1M2"/>
<feature type="region of interest" description="Disordered" evidence="3">
    <location>
        <begin position="176"/>
        <end position="201"/>
    </location>
</feature>
<dbReference type="SUPFAM" id="SSF46689">
    <property type="entry name" value="Homeodomain-like"/>
    <property type="match status" value="1"/>
</dbReference>
<evidence type="ECO:0000256" key="1">
    <source>
        <dbReference type="ARBA" id="ARBA00004123"/>
    </source>
</evidence>
<proteinExistence type="predicted"/>
<dbReference type="GO" id="GO:0005634">
    <property type="term" value="C:nucleus"/>
    <property type="evidence" value="ECO:0007669"/>
    <property type="project" value="UniProtKB-SubCell"/>
</dbReference>
<reference evidence="4 5" key="1">
    <citation type="journal article" date="2017" name="Curr. Biol.">
        <title>The Evolution of Venom by Co-option of Single-Copy Genes.</title>
        <authorList>
            <person name="Martinson E.O."/>
            <person name="Mrinalini"/>
            <person name="Kelkar Y.D."/>
            <person name="Chang C.H."/>
            <person name="Werren J.H."/>
        </authorList>
    </citation>
    <scope>NUCLEOTIDE SEQUENCE [LARGE SCALE GENOMIC DNA]</scope>
    <source>
        <strain evidence="4 5">Alberta</strain>
        <tissue evidence="4">Whole body</tissue>
    </source>
</reference>
<protein>
    <recommendedName>
        <fullName evidence="6">HTH psq-type domain-containing protein</fullName>
    </recommendedName>
</protein>
<dbReference type="EMBL" id="NNAY01001251">
    <property type="protein sequence ID" value="OXU24614.1"/>
    <property type="molecule type" value="Genomic_DNA"/>
</dbReference>
<keyword evidence="2" id="KW-0175">Coiled coil</keyword>
<name>A0A232F1M2_9HYME</name>
<feature type="compositionally biased region" description="Polar residues" evidence="3">
    <location>
        <begin position="126"/>
        <end position="139"/>
    </location>
</feature>
<sequence length="253" mass="29324">MIRSRPWFTLYKYKGLQHLTERTDSKKYVLAACLKCDVDNVSLRTGYPEVKKSRKLISTARKSNSKCKVKVSDKKVVKQKVKRKCYTPEAIKNTVKVVNEGLSPRKAGVMYSVPHVTMFRRLKNPNAKTSGPPTVLTSQEENDRETIELAPETTNQLHTVDNGILREIIKPTNQRSIISEEEATKEKSRKPKRIFKSQEPEKLPVVGTSEEWLRIQAEKEQEKKIKEEKLAKKKELQEKKKQLAEEKRGYRMK</sequence>
<comment type="caution">
    <text evidence="4">The sequence shown here is derived from an EMBL/GenBank/DDBJ whole genome shotgun (WGS) entry which is preliminary data.</text>
</comment>
<feature type="coiled-coil region" evidence="2">
    <location>
        <begin position="215"/>
        <end position="253"/>
    </location>
</feature>
<feature type="region of interest" description="Disordered" evidence="3">
    <location>
        <begin position="123"/>
        <end position="142"/>
    </location>
</feature>
<evidence type="ECO:0000256" key="3">
    <source>
        <dbReference type="SAM" id="MobiDB-lite"/>
    </source>
</evidence>